<keyword evidence="5" id="KW-1015">Disulfide bond</keyword>
<dbReference type="InterPro" id="IPR008947">
    <property type="entry name" value="PLipase_C/P1_nuclease_dom_sf"/>
</dbReference>
<evidence type="ECO:0000256" key="5">
    <source>
        <dbReference type="ARBA" id="ARBA00023157"/>
    </source>
</evidence>
<keyword evidence="4" id="KW-0378">Hydrolase</keyword>
<reference evidence="8" key="1">
    <citation type="journal article" date="2019" name="Int. J. Syst. Evol. Microbiol.">
        <title>The Global Catalogue of Microorganisms (GCM) 10K type strain sequencing project: providing services to taxonomists for standard genome sequencing and annotation.</title>
        <authorList>
            <consortium name="The Broad Institute Genomics Platform"/>
            <consortium name="The Broad Institute Genome Sequencing Center for Infectious Disease"/>
            <person name="Wu L."/>
            <person name="Ma J."/>
        </authorList>
    </citation>
    <scope>NUCLEOTIDE SEQUENCE [LARGE SCALE GENOMIC DNA]</scope>
    <source>
        <strain evidence="8">CGMCC 1.16026</strain>
    </source>
</reference>
<proteinExistence type="predicted"/>
<evidence type="ECO:0000256" key="1">
    <source>
        <dbReference type="ARBA" id="ARBA00022722"/>
    </source>
</evidence>
<dbReference type="Gene3D" id="1.10.575.10">
    <property type="entry name" value="P1 Nuclease"/>
    <property type="match status" value="1"/>
</dbReference>
<keyword evidence="8" id="KW-1185">Reference proteome</keyword>
<name>A0ABW1Z8S3_9BACT</name>
<organism evidence="7 8">
    <name type="scientific">Granulicella cerasi</name>
    <dbReference type="NCBI Taxonomy" id="741063"/>
    <lineage>
        <taxon>Bacteria</taxon>
        <taxon>Pseudomonadati</taxon>
        <taxon>Acidobacteriota</taxon>
        <taxon>Terriglobia</taxon>
        <taxon>Terriglobales</taxon>
        <taxon>Acidobacteriaceae</taxon>
        <taxon>Granulicella</taxon>
    </lineage>
</organism>
<evidence type="ECO:0000313" key="7">
    <source>
        <dbReference type="EMBL" id="MFC6645116.1"/>
    </source>
</evidence>
<dbReference type="EMBL" id="JBHSWI010000001">
    <property type="protein sequence ID" value="MFC6645116.1"/>
    <property type="molecule type" value="Genomic_DNA"/>
</dbReference>
<dbReference type="Pfam" id="PF02265">
    <property type="entry name" value="S1-P1_nuclease"/>
    <property type="match status" value="1"/>
</dbReference>
<dbReference type="SUPFAM" id="SSF48537">
    <property type="entry name" value="Phospholipase C/P1 nuclease"/>
    <property type="match status" value="1"/>
</dbReference>
<dbReference type="Proteomes" id="UP001596391">
    <property type="component" value="Unassembled WGS sequence"/>
</dbReference>
<keyword evidence="3" id="KW-0255">Endonuclease</keyword>
<gene>
    <name evidence="7" type="ORF">ACFQBQ_05810</name>
</gene>
<sequence length="193" mass="21238">MQPGVTLGSKADKWRDCVVDRIPYNLERVGDTSLDTADRAVALKFLVHFVGDEHQPYHAYGLGRGANDIPVTFFGEEKSKWGHHELHEVWDDGLIDHAHRDDAQWLAMLEKQIADKHLEAGDGDSVTWATESQAIGGEALVLPGANIDQAYADKYLPVIETRLELAGLRLAKLLNASFAAKKKAATANDDGRP</sequence>
<evidence type="ECO:0000256" key="2">
    <source>
        <dbReference type="ARBA" id="ARBA00022723"/>
    </source>
</evidence>
<accession>A0ABW1Z8S3</accession>
<evidence type="ECO:0000256" key="4">
    <source>
        <dbReference type="ARBA" id="ARBA00022801"/>
    </source>
</evidence>
<protein>
    <submittedName>
        <fullName evidence="7">S1/P1 nuclease</fullName>
    </submittedName>
</protein>
<comment type="caution">
    <text evidence="7">The sequence shown here is derived from an EMBL/GenBank/DDBJ whole genome shotgun (WGS) entry which is preliminary data.</text>
</comment>
<evidence type="ECO:0000256" key="6">
    <source>
        <dbReference type="ARBA" id="ARBA00023180"/>
    </source>
</evidence>
<keyword evidence="6" id="KW-0325">Glycoprotein</keyword>
<keyword evidence="1" id="KW-0540">Nuclease</keyword>
<dbReference type="PANTHER" id="PTHR33146:SF26">
    <property type="entry name" value="ENDONUCLEASE 4"/>
    <property type="match status" value="1"/>
</dbReference>
<keyword evidence="2" id="KW-0479">Metal-binding</keyword>
<dbReference type="InterPro" id="IPR003154">
    <property type="entry name" value="S1/P1nuclease"/>
</dbReference>
<evidence type="ECO:0000256" key="3">
    <source>
        <dbReference type="ARBA" id="ARBA00022759"/>
    </source>
</evidence>
<dbReference type="CDD" id="cd11010">
    <property type="entry name" value="S1-P1_nuclease"/>
    <property type="match status" value="1"/>
</dbReference>
<evidence type="ECO:0000313" key="8">
    <source>
        <dbReference type="Proteomes" id="UP001596391"/>
    </source>
</evidence>
<dbReference type="PANTHER" id="PTHR33146">
    <property type="entry name" value="ENDONUCLEASE 4"/>
    <property type="match status" value="1"/>
</dbReference>